<feature type="region of interest" description="Disordered" evidence="2">
    <location>
        <begin position="88"/>
        <end position="173"/>
    </location>
</feature>
<feature type="region of interest" description="Disordered" evidence="2">
    <location>
        <begin position="413"/>
        <end position="465"/>
    </location>
</feature>
<feature type="compositionally biased region" description="Polar residues" evidence="2">
    <location>
        <begin position="56"/>
        <end position="67"/>
    </location>
</feature>
<dbReference type="RefSeq" id="XP_016261867.1">
    <property type="nucleotide sequence ID" value="XM_016408387.1"/>
</dbReference>
<organism evidence="3 4">
    <name type="scientific">Exophiala oligosperma</name>
    <dbReference type="NCBI Taxonomy" id="215243"/>
    <lineage>
        <taxon>Eukaryota</taxon>
        <taxon>Fungi</taxon>
        <taxon>Dikarya</taxon>
        <taxon>Ascomycota</taxon>
        <taxon>Pezizomycotina</taxon>
        <taxon>Eurotiomycetes</taxon>
        <taxon>Chaetothyriomycetidae</taxon>
        <taxon>Chaetothyriales</taxon>
        <taxon>Herpotrichiellaceae</taxon>
        <taxon>Exophiala</taxon>
    </lineage>
</organism>
<dbReference type="VEuPathDB" id="FungiDB:PV06_07188"/>
<evidence type="ECO:0000313" key="3">
    <source>
        <dbReference type="EMBL" id="KIW41651.1"/>
    </source>
</evidence>
<feature type="coiled-coil region" evidence="1">
    <location>
        <begin position="472"/>
        <end position="499"/>
    </location>
</feature>
<feature type="compositionally biased region" description="Acidic residues" evidence="2">
    <location>
        <begin position="558"/>
        <end position="573"/>
    </location>
</feature>
<feature type="compositionally biased region" description="Low complexity" evidence="2">
    <location>
        <begin position="90"/>
        <end position="116"/>
    </location>
</feature>
<dbReference type="OrthoDB" id="5428925at2759"/>
<feature type="compositionally biased region" description="Low complexity" evidence="2">
    <location>
        <begin position="414"/>
        <end position="426"/>
    </location>
</feature>
<feature type="region of interest" description="Disordered" evidence="2">
    <location>
        <begin position="537"/>
        <end position="596"/>
    </location>
</feature>
<reference evidence="3 4" key="1">
    <citation type="submission" date="2015-01" db="EMBL/GenBank/DDBJ databases">
        <title>The Genome Sequence of Exophiala oligosperma CBS72588.</title>
        <authorList>
            <consortium name="The Broad Institute Genomics Platform"/>
            <person name="Cuomo C."/>
            <person name="de Hoog S."/>
            <person name="Gorbushina A."/>
            <person name="Stielow B."/>
            <person name="Teixiera M."/>
            <person name="Abouelleil A."/>
            <person name="Chapman S.B."/>
            <person name="Priest M."/>
            <person name="Young S.K."/>
            <person name="Wortman J."/>
            <person name="Nusbaum C."/>
            <person name="Birren B."/>
        </authorList>
    </citation>
    <scope>NUCLEOTIDE SEQUENCE [LARGE SCALE GENOMIC DNA]</scope>
    <source>
        <strain evidence="3 4">CBS 72588</strain>
    </source>
</reference>
<dbReference type="AlphaFoldDB" id="A0A0D2ANX7"/>
<dbReference type="EMBL" id="KN847337">
    <property type="protein sequence ID" value="KIW41651.1"/>
    <property type="molecule type" value="Genomic_DNA"/>
</dbReference>
<feature type="region of interest" description="Disordered" evidence="2">
    <location>
        <begin position="1"/>
        <end position="67"/>
    </location>
</feature>
<gene>
    <name evidence="3" type="ORF">PV06_07188</name>
</gene>
<evidence type="ECO:0000313" key="4">
    <source>
        <dbReference type="Proteomes" id="UP000053342"/>
    </source>
</evidence>
<dbReference type="Proteomes" id="UP000053342">
    <property type="component" value="Unassembled WGS sequence"/>
</dbReference>
<proteinExistence type="predicted"/>
<evidence type="ECO:0000256" key="1">
    <source>
        <dbReference type="SAM" id="Coils"/>
    </source>
</evidence>
<feature type="compositionally biased region" description="Basic and acidic residues" evidence="2">
    <location>
        <begin position="579"/>
        <end position="596"/>
    </location>
</feature>
<sequence>MPSPNHRSRASLASTSTGAAIRRGDLKISDPIPFNESRDMFTTSASVPSPGPASAYQSNDTTWQHQNLPPQEYHHRHVSEVPINMTLRNSAGPSLIPSSMSSVPSKSSMSQKKPGGLRATLKRMFTGRKHRSVPAQANNYHYSDPGQLLPVSEQHQPRQSEPPQAPGHAIPGRALTSHSVHSTLEQNLPSSPRRGRRNTLPSLVFSDKDLGSLAALTNWAAGESTQQSKRSKEDCVSDGQLKRRSRSADQLNEALRSSGVEPSPTRDRASEIAYWRNSAIENPVPVYSGQSIAVDPVYVTAAPVSSTAESERASSSAANPMQAFDFGLDLSNVDDTSLEQRINTLEIKLIDFEYAIAKLQGTKISNPVRESRHFNQGPMQDGFPNDYADATLTSVSSQESSYLASSPNTVNNMSFLSSPGDSPSLSPEREDLFRPQRSSKATTATITPYNSKPKTPPPPESPTSIHIPLDKFEALLEMVKDEKAARLRLEEQVMELQKEVEILRTPVYATIREAPYPTPSPESSHHNIPATPRVLHRSPGFQLNYPPPEISRFSGTDQESENEQEEGGFEEVYETPLENSRKTFETARDDVRLPVI</sequence>
<dbReference type="GeneID" id="27359262"/>
<feature type="compositionally biased region" description="Low complexity" evidence="2">
    <location>
        <begin position="44"/>
        <end position="55"/>
    </location>
</feature>
<feature type="compositionally biased region" description="Polar residues" evidence="2">
    <location>
        <begin position="436"/>
        <end position="446"/>
    </location>
</feature>
<feature type="region of interest" description="Disordered" evidence="2">
    <location>
        <begin position="221"/>
        <end position="267"/>
    </location>
</feature>
<dbReference type="HOGENOM" id="CLU_547500_0_0_1"/>
<keyword evidence="4" id="KW-1185">Reference proteome</keyword>
<keyword evidence="1" id="KW-0175">Coiled coil</keyword>
<feature type="compositionally biased region" description="Polar residues" evidence="2">
    <location>
        <begin position="153"/>
        <end position="162"/>
    </location>
</feature>
<protein>
    <submittedName>
        <fullName evidence="3">Uncharacterized protein</fullName>
    </submittedName>
</protein>
<evidence type="ECO:0000256" key="2">
    <source>
        <dbReference type="SAM" id="MobiDB-lite"/>
    </source>
</evidence>
<accession>A0A0D2ANX7</accession>
<name>A0A0D2ANX7_9EURO</name>